<dbReference type="EMBL" id="RQTK01001058">
    <property type="protein sequence ID" value="RUS72524.1"/>
    <property type="molecule type" value="Genomic_DNA"/>
</dbReference>
<evidence type="ECO:0008006" key="5">
    <source>
        <dbReference type="Google" id="ProtNLM"/>
    </source>
</evidence>
<name>A0A3S0ZDJ9_ELYCH</name>
<accession>A0A3S0ZDJ9</accession>
<dbReference type="Proteomes" id="UP000271974">
    <property type="component" value="Unassembled WGS sequence"/>
</dbReference>
<feature type="compositionally biased region" description="Basic residues" evidence="2">
    <location>
        <begin position="13"/>
        <end position="22"/>
    </location>
</feature>
<organism evidence="3 4">
    <name type="scientific">Elysia chlorotica</name>
    <name type="common">Eastern emerald elysia</name>
    <name type="synonym">Sea slug</name>
    <dbReference type="NCBI Taxonomy" id="188477"/>
    <lineage>
        <taxon>Eukaryota</taxon>
        <taxon>Metazoa</taxon>
        <taxon>Spiralia</taxon>
        <taxon>Lophotrochozoa</taxon>
        <taxon>Mollusca</taxon>
        <taxon>Gastropoda</taxon>
        <taxon>Heterobranchia</taxon>
        <taxon>Euthyneura</taxon>
        <taxon>Panpulmonata</taxon>
        <taxon>Sacoglossa</taxon>
        <taxon>Placobranchoidea</taxon>
        <taxon>Plakobranchidae</taxon>
        <taxon>Elysia</taxon>
    </lineage>
</organism>
<reference evidence="3 4" key="1">
    <citation type="submission" date="2019-01" db="EMBL/GenBank/DDBJ databases">
        <title>A draft genome assembly of the solar-powered sea slug Elysia chlorotica.</title>
        <authorList>
            <person name="Cai H."/>
            <person name="Li Q."/>
            <person name="Fang X."/>
            <person name="Li J."/>
            <person name="Curtis N.E."/>
            <person name="Altenburger A."/>
            <person name="Shibata T."/>
            <person name="Feng M."/>
            <person name="Maeda T."/>
            <person name="Schwartz J.A."/>
            <person name="Shigenobu S."/>
            <person name="Lundholm N."/>
            <person name="Nishiyama T."/>
            <person name="Yang H."/>
            <person name="Hasebe M."/>
            <person name="Li S."/>
            <person name="Pierce S.K."/>
            <person name="Wang J."/>
        </authorList>
    </citation>
    <scope>NUCLEOTIDE SEQUENCE [LARGE SCALE GENOMIC DNA]</scope>
    <source>
        <strain evidence="3">EC2010</strain>
        <tissue evidence="3">Whole organism of an adult</tissue>
    </source>
</reference>
<feature type="coiled-coil region" evidence="1">
    <location>
        <begin position="91"/>
        <end position="139"/>
    </location>
</feature>
<evidence type="ECO:0000313" key="3">
    <source>
        <dbReference type="EMBL" id="RUS72524.1"/>
    </source>
</evidence>
<sequence length="160" mass="18637">MTITATSQTKIPSNKKRMRKTQMKQISGRTTSKWKSLSGDLENMAIMMFEDATANHKNSSQEEIILLTAIKERFQQKLLTLKVPDKQLIAEQDIKRHMSLLEAEHDRLQRQERRLGEALKQASRKVENLQERTKELMLAQDRSENVQEVHPILKDLLKES</sequence>
<proteinExistence type="predicted"/>
<keyword evidence="1" id="KW-0175">Coiled coil</keyword>
<protein>
    <recommendedName>
        <fullName evidence="5">Centromere protein Q</fullName>
    </recommendedName>
</protein>
<evidence type="ECO:0000313" key="4">
    <source>
        <dbReference type="Proteomes" id="UP000271974"/>
    </source>
</evidence>
<evidence type="ECO:0000256" key="2">
    <source>
        <dbReference type="SAM" id="MobiDB-lite"/>
    </source>
</evidence>
<evidence type="ECO:0000256" key="1">
    <source>
        <dbReference type="SAM" id="Coils"/>
    </source>
</evidence>
<comment type="caution">
    <text evidence="3">The sequence shown here is derived from an EMBL/GenBank/DDBJ whole genome shotgun (WGS) entry which is preliminary data.</text>
</comment>
<keyword evidence="4" id="KW-1185">Reference proteome</keyword>
<feature type="compositionally biased region" description="Polar residues" evidence="2">
    <location>
        <begin position="1"/>
        <end position="12"/>
    </location>
</feature>
<dbReference type="AlphaFoldDB" id="A0A3S0ZDJ9"/>
<gene>
    <name evidence="3" type="ORF">EGW08_019720</name>
</gene>
<feature type="region of interest" description="Disordered" evidence="2">
    <location>
        <begin position="1"/>
        <end position="31"/>
    </location>
</feature>